<protein>
    <recommendedName>
        <fullName evidence="4">Phosphoserine phosphatase</fullName>
    </recommendedName>
</protein>
<evidence type="ECO:0000256" key="1">
    <source>
        <dbReference type="ARBA" id="ARBA00009184"/>
    </source>
</evidence>
<sequence length="266" mass="28237">MIGWSPVGYGRAAVTMPPRLSQVAVLDMDGTLFPGVVGLALVSCLAAQGLADPGPVEDIGRVARRYEDGELDLVSATTAVYERYASSLAGQAQHQVQQAARECWTGVSGRLFPFSRRLVADLADLGIRSMLISGSPDEVIQVAAQDLRIPYARGAIAETDAGRYTGELASMPAVRDGKSAAVAELARGAGLVPRCVFAIGNSINDAGVFALSVHSVAFEPDRELTALAEGNGWLIADRICLPTLLTTVLSSLRAQQQVGHRRRHTW</sequence>
<keyword evidence="3" id="KW-1185">Reference proteome</keyword>
<dbReference type="Proteomes" id="UP000649573">
    <property type="component" value="Unassembled WGS sequence"/>
</dbReference>
<dbReference type="PANTHER" id="PTHR43344">
    <property type="entry name" value="PHOSPHOSERINE PHOSPHATASE"/>
    <property type="match status" value="1"/>
</dbReference>
<comment type="caution">
    <text evidence="2">The sequence shown here is derived from an EMBL/GenBank/DDBJ whole genome shotgun (WGS) entry which is preliminary data.</text>
</comment>
<dbReference type="InterPro" id="IPR023214">
    <property type="entry name" value="HAD_sf"/>
</dbReference>
<accession>A0ABQ2VI70</accession>
<dbReference type="SUPFAM" id="SSF56784">
    <property type="entry name" value="HAD-like"/>
    <property type="match status" value="1"/>
</dbReference>
<organism evidence="2 3">
    <name type="scientific">Lentzea flava</name>
    <dbReference type="NCBI Taxonomy" id="103732"/>
    <lineage>
        <taxon>Bacteria</taxon>
        <taxon>Bacillati</taxon>
        <taxon>Actinomycetota</taxon>
        <taxon>Actinomycetes</taxon>
        <taxon>Pseudonocardiales</taxon>
        <taxon>Pseudonocardiaceae</taxon>
        <taxon>Lentzea</taxon>
    </lineage>
</organism>
<evidence type="ECO:0000313" key="2">
    <source>
        <dbReference type="EMBL" id="GGU88050.1"/>
    </source>
</evidence>
<proteinExistence type="inferred from homology"/>
<dbReference type="InterPro" id="IPR036412">
    <property type="entry name" value="HAD-like_sf"/>
</dbReference>
<reference evidence="3" key="1">
    <citation type="journal article" date="2019" name="Int. J. Syst. Evol. Microbiol.">
        <title>The Global Catalogue of Microorganisms (GCM) 10K type strain sequencing project: providing services to taxonomists for standard genome sequencing and annotation.</title>
        <authorList>
            <consortium name="The Broad Institute Genomics Platform"/>
            <consortium name="The Broad Institute Genome Sequencing Center for Infectious Disease"/>
            <person name="Wu L."/>
            <person name="Ma J."/>
        </authorList>
    </citation>
    <scope>NUCLEOTIDE SEQUENCE [LARGE SCALE GENOMIC DNA]</scope>
    <source>
        <strain evidence="3">JCM 3296</strain>
    </source>
</reference>
<dbReference type="InterPro" id="IPR050582">
    <property type="entry name" value="HAD-like_SerB"/>
</dbReference>
<name>A0ABQ2VI70_9PSEU</name>
<gene>
    <name evidence="2" type="ORF">GCM10010178_92130</name>
</gene>
<comment type="similarity">
    <text evidence="1">Belongs to the HAD-like hydrolase superfamily. SerB family.</text>
</comment>
<dbReference type="Gene3D" id="1.20.1440.100">
    <property type="entry name" value="SG protein - dephosphorylation function"/>
    <property type="match status" value="1"/>
</dbReference>
<dbReference type="Pfam" id="PF12710">
    <property type="entry name" value="HAD"/>
    <property type="match status" value="1"/>
</dbReference>
<dbReference type="EMBL" id="BMRE01000127">
    <property type="protein sequence ID" value="GGU88050.1"/>
    <property type="molecule type" value="Genomic_DNA"/>
</dbReference>
<evidence type="ECO:0008006" key="4">
    <source>
        <dbReference type="Google" id="ProtNLM"/>
    </source>
</evidence>
<evidence type="ECO:0000313" key="3">
    <source>
        <dbReference type="Proteomes" id="UP000649573"/>
    </source>
</evidence>
<dbReference type="Gene3D" id="3.40.50.1000">
    <property type="entry name" value="HAD superfamily/HAD-like"/>
    <property type="match status" value="1"/>
</dbReference>